<proteinExistence type="predicted"/>
<evidence type="ECO:0000313" key="1">
    <source>
        <dbReference type="EMBL" id="PIK40481.1"/>
    </source>
</evidence>
<name>A0A2G8JXH6_STIJA</name>
<comment type="caution">
    <text evidence="1">The sequence shown here is derived from an EMBL/GenBank/DDBJ whole genome shotgun (WGS) entry which is preliminary data.</text>
</comment>
<protein>
    <recommendedName>
        <fullName evidence="3">Reverse transcriptase domain-containing protein</fullName>
    </recommendedName>
</protein>
<organism evidence="1 2">
    <name type="scientific">Stichopus japonicus</name>
    <name type="common">Sea cucumber</name>
    <dbReference type="NCBI Taxonomy" id="307972"/>
    <lineage>
        <taxon>Eukaryota</taxon>
        <taxon>Metazoa</taxon>
        <taxon>Echinodermata</taxon>
        <taxon>Eleutherozoa</taxon>
        <taxon>Echinozoa</taxon>
        <taxon>Holothuroidea</taxon>
        <taxon>Aspidochirotacea</taxon>
        <taxon>Aspidochirotida</taxon>
        <taxon>Stichopodidae</taxon>
        <taxon>Apostichopus</taxon>
    </lineage>
</organism>
<dbReference type="OrthoDB" id="5970526at2759"/>
<evidence type="ECO:0000313" key="2">
    <source>
        <dbReference type="Proteomes" id="UP000230750"/>
    </source>
</evidence>
<sequence>MDEEGVVPCRLINPAKSEMGKVSKVILDNINQEIRNAIEVNQWRSTSTVIKWFKSLKDKHHRTFMIFDIVDFYPSITEKLLTDALNWAKTYVSIPAIDHTVIMHARKSILFNDANPWTKKDSKNSFDVTMGSHDGAEVCELVGLFILHNLKQHLNPADVGLYRDDGLAALRTRSGRLADMKRKEVTQLFNKFGLKVTIETNLQVVNYLDITMNLANGSFAPYRKPGDNPLFIHSHSDHPPGIIKNIPQP</sequence>
<keyword evidence="2" id="KW-1185">Reference proteome</keyword>
<dbReference type="EMBL" id="MRZV01001117">
    <property type="protein sequence ID" value="PIK40481.1"/>
    <property type="molecule type" value="Genomic_DNA"/>
</dbReference>
<evidence type="ECO:0008006" key="3">
    <source>
        <dbReference type="Google" id="ProtNLM"/>
    </source>
</evidence>
<dbReference type="AlphaFoldDB" id="A0A2G8JXH6"/>
<accession>A0A2G8JXH6</accession>
<reference evidence="1 2" key="1">
    <citation type="journal article" date="2017" name="PLoS Biol.">
        <title>The sea cucumber genome provides insights into morphological evolution and visceral regeneration.</title>
        <authorList>
            <person name="Zhang X."/>
            <person name="Sun L."/>
            <person name="Yuan J."/>
            <person name="Sun Y."/>
            <person name="Gao Y."/>
            <person name="Zhang L."/>
            <person name="Li S."/>
            <person name="Dai H."/>
            <person name="Hamel J.F."/>
            <person name="Liu C."/>
            <person name="Yu Y."/>
            <person name="Liu S."/>
            <person name="Lin W."/>
            <person name="Guo K."/>
            <person name="Jin S."/>
            <person name="Xu P."/>
            <person name="Storey K.B."/>
            <person name="Huan P."/>
            <person name="Zhang T."/>
            <person name="Zhou Y."/>
            <person name="Zhang J."/>
            <person name="Lin C."/>
            <person name="Li X."/>
            <person name="Xing L."/>
            <person name="Huo D."/>
            <person name="Sun M."/>
            <person name="Wang L."/>
            <person name="Mercier A."/>
            <person name="Li F."/>
            <person name="Yang H."/>
            <person name="Xiang J."/>
        </authorList>
    </citation>
    <scope>NUCLEOTIDE SEQUENCE [LARGE SCALE GENOMIC DNA]</scope>
    <source>
        <strain evidence="1">Shaxun</strain>
        <tissue evidence="1">Muscle</tissue>
    </source>
</reference>
<gene>
    <name evidence="1" type="ORF">BSL78_22671</name>
</gene>
<dbReference type="Proteomes" id="UP000230750">
    <property type="component" value="Unassembled WGS sequence"/>
</dbReference>